<dbReference type="Pfam" id="PF22570">
    <property type="entry name" value="LiaF-TM"/>
    <property type="match status" value="1"/>
</dbReference>
<sequence length="239" mass="25762">MEARRSLGQVLVGVLVVLVGVVLLLERSGVVDVDLGTLASTLWPLLVVLVGVTSLLLVPRAWFGPAVITAAGVVLLLDRLDVLDVSVWDYLWPVAIILIGLGITFGAAARSDQEDRITAIAFWWGAERRSRSRRFRSASLTAIMGGVDLDLRDADIEGSARIDVFTFWGGVDIKVPRTWEVRTTGLPLLGGWENKTEPPVGGGPVLDVRIVCIMAGAEVRYGKQKADASAEPRIEDAPV</sequence>
<evidence type="ECO:0000313" key="4">
    <source>
        <dbReference type="Proteomes" id="UP000604241"/>
    </source>
</evidence>
<name>A0ABR8QAC7_9CELL</name>
<dbReference type="PANTHER" id="PTHR40763:SF5">
    <property type="entry name" value="MEMBRANE PROTEIN"/>
    <property type="match status" value="1"/>
</dbReference>
<keyword evidence="4" id="KW-1185">Reference proteome</keyword>
<feature type="transmembrane region" description="Helical" evidence="1">
    <location>
        <begin position="90"/>
        <end position="109"/>
    </location>
</feature>
<keyword evidence="1" id="KW-0812">Transmembrane</keyword>
<evidence type="ECO:0000256" key="1">
    <source>
        <dbReference type="SAM" id="Phobius"/>
    </source>
</evidence>
<dbReference type="EMBL" id="JACSQV010000002">
    <property type="protein sequence ID" value="MBD7917381.1"/>
    <property type="molecule type" value="Genomic_DNA"/>
</dbReference>
<keyword evidence="1" id="KW-1133">Transmembrane helix</keyword>
<dbReference type="Proteomes" id="UP000604241">
    <property type="component" value="Unassembled WGS sequence"/>
</dbReference>
<dbReference type="PANTHER" id="PTHR40763">
    <property type="entry name" value="MEMBRANE PROTEIN-RELATED"/>
    <property type="match status" value="1"/>
</dbReference>
<dbReference type="RefSeq" id="WP_191780438.1">
    <property type="nucleotide sequence ID" value="NZ_JACSQV010000002.1"/>
</dbReference>
<dbReference type="InterPro" id="IPR054331">
    <property type="entry name" value="LiaF_TM"/>
</dbReference>
<accession>A0ABR8QAC7</accession>
<feature type="transmembrane region" description="Helical" evidence="1">
    <location>
        <begin position="62"/>
        <end position="78"/>
    </location>
</feature>
<reference evidence="3 4" key="1">
    <citation type="submission" date="2020-08" db="EMBL/GenBank/DDBJ databases">
        <title>A Genomic Blueprint of the Chicken Gut Microbiome.</title>
        <authorList>
            <person name="Gilroy R."/>
            <person name="Ravi A."/>
            <person name="Getino M."/>
            <person name="Pursley I."/>
            <person name="Horton D.L."/>
            <person name="Alikhan N.-F."/>
            <person name="Baker D."/>
            <person name="Gharbi K."/>
            <person name="Hall N."/>
            <person name="Watson M."/>
            <person name="Adriaenssens E.M."/>
            <person name="Foster-Nyarko E."/>
            <person name="Jarju S."/>
            <person name="Secka A."/>
            <person name="Antonio M."/>
            <person name="Oren A."/>
            <person name="Chaudhuri R."/>
            <person name="La Ragione R.M."/>
            <person name="Hildebrand F."/>
            <person name="Pallen M.J."/>
        </authorList>
    </citation>
    <scope>NUCLEOTIDE SEQUENCE [LARGE SCALE GENOMIC DNA]</scope>
    <source>
        <strain evidence="3 4">Sa3CUA2</strain>
    </source>
</reference>
<comment type="caution">
    <text evidence="3">The sequence shown here is derived from an EMBL/GenBank/DDBJ whole genome shotgun (WGS) entry which is preliminary data.</text>
</comment>
<proteinExistence type="predicted"/>
<gene>
    <name evidence="3" type="ORF">H9657_03685</name>
</gene>
<evidence type="ECO:0000313" key="3">
    <source>
        <dbReference type="EMBL" id="MBD7917381.1"/>
    </source>
</evidence>
<feature type="transmembrane region" description="Helical" evidence="1">
    <location>
        <begin position="37"/>
        <end position="57"/>
    </location>
</feature>
<evidence type="ECO:0000259" key="2">
    <source>
        <dbReference type="Pfam" id="PF22570"/>
    </source>
</evidence>
<feature type="domain" description="LiaF transmembrane" evidence="2">
    <location>
        <begin position="11"/>
        <end position="106"/>
    </location>
</feature>
<organism evidence="3 4">
    <name type="scientific">Cellulomonas avistercoris</name>
    <dbReference type="NCBI Taxonomy" id="2762242"/>
    <lineage>
        <taxon>Bacteria</taxon>
        <taxon>Bacillati</taxon>
        <taxon>Actinomycetota</taxon>
        <taxon>Actinomycetes</taxon>
        <taxon>Micrococcales</taxon>
        <taxon>Cellulomonadaceae</taxon>
        <taxon>Cellulomonas</taxon>
    </lineage>
</organism>
<protein>
    <recommendedName>
        <fullName evidence="2">LiaF transmembrane domain-containing protein</fullName>
    </recommendedName>
</protein>
<feature type="transmembrane region" description="Helical" evidence="1">
    <location>
        <begin position="7"/>
        <end position="25"/>
    </location>
</feature>
<keyword evidence="1" id="KW-0472">Membrane</keyword>